<accession>A0A8H7RN86</accession>
<dbReference type="AlphaFoldDB" id="A0A8H7RN86"/>
<dbReference type="EMBL" id="JAEPRB010000600">
    <property type="protein sequence ID" value="KAG2214679.1"/>
    <property type="molecule type" value="Genomic_DNA"/>
</dbReference>
<dbReference type="OrthoDB" id="2299795at2759"/>
<protein>
    <submittedName>
        <fullName evidence="1">Uncharacterized protein</fullName>
    </submittedName>
</protein>
<evidence type="ECO:0000313" key="1">
    <source>
        <dbReference type="EMBL" id="KAG2214679.1"/>
    </source>
</evidence>
<sequence>MESTITTQNDRPALPKPTRKISTWNLFVHLAFNGMSEEREEWGCLIPVCNRLLGATDSEVSAAYRRVKNDAILMEKLNAKACSINSQTAFLNSVERKKAAEIWRRDIKHCMKTMSALFEYDMCLLMSPRREEDWDQDIAFNTSDSSVYAVTKMGSIEEFTMRCKEYADQSQPMEQNDDDMEGVVEENENDGMDDVMEEHSEYKRPSHVIRHSIASYFKDKMMLAIHNKVNWKRFRWGLFERTIIRSESDGEERVHYRNKTHGVDIVGFDFGVDHLVAVKPDILDNRTLKVLQKLVDKSVNVPNNQKKVRIVKIPGNGQ</sequence>
<dbReference type="Proteomes" id="UP000646827">
    <property type="component" value="Unassembled WGS sequence"/>
</dbReference>
<comment type="caution">
    <text evidence="1">The sequence shown here is derived from an EMBL/GenBank/DDBJ whole genome shotgun (WGS) entry which is preliminary data.</text>
</comment>
<name>A0A8H7RN86_9FUNG</name>
<reference evidence="1 2" key="1">
    <citation type="submission" date="2020-12" db="EMBL/GenBank/DDBJ databases">
        <title>Metabolic potential, ecology and presence of endohyphal bacteria is reflected in genomic diversity of Mucoromycotina.</title>
        <authorList>
            <person name="Muszewska A."/>
            <person name="Okrasinska A."/>
            <person name="Steczkiewicz K."/>
            <person name="Drgas O."/>
            <person name="Orlowska M."/>
            <person name="Perlinska-Lenart U."/>
            <person name="Aleksandrzak-Piekarczyk T."/>
            <person name="Szatraj K."/>
            <person name="Zielenkiewicz U."/>
            <person name="Pilsyk S."/>
            <person name="Malc E."/>
            <person name="Mieczkowski P."/>
            <person name="Kruszewska J.S."/>
            <person name="Biernat P."/>
            <person name="Pawlowska J."/>
        </authorList>
    </citation>
    <scope>NUCLEOTIDE SEQUENCE [LARGE SCALE GENOMIC DNA]</scope>
    <source>
        <strain evidence="1 2">CBS 142.35</strain>
    </source>
</reference>
<keyword evidence="2" id="KW-1185">Reference proteome</keyword>
<proteinExistence type="predicted"/>
<organism evidence="1 2">
    <name type="scientific">Circinella minor</name>
    <dbReference type="NCBI Taxonomy" id="1195481"/>
    <lineage>
        <taxon>Eukaryota</taxon>
        <taxon>Fungi</taxon>
        <taxon>Fungi incertae sedis</taxon>
        <taxon>Mucoromycota</taxon>
        <taxon>Mucoromycotina</taxon>
        <taxon>Mucoromycetes</taxon>
        <taxon>Mucorales</taxon>
        <taxon>Lichtheimiaceae</taxon>
        <taxon>Circinella</taxon>
    </lineage>
</organism>
<evidence type="ECO:0000313" key="2">
    <source>
        <dbReference type="Proteomes" id="UP000646827"/>
    </source>
</evidence>
<gene>
    <name evidence="1" type="ORF">INT45_010952</name>
</gene>